<evidence type="ECO:0000313" key="5">
    <source>
        <dbReference type="EMBL" id="CAB4844528.1"/>
    </source>
</evidence>
<keyword evidence="1" id="KW-0443">Lipid metabolism</keyword>
<dbReference type="Gene3D" id="3.90.226.10">
    <property type="entry name" value="2-enoyl-CoA Hydratase, Chain A, domain 1"/>
    <property type="match status" value="1"/>
</dbReference>
<gene>
    <name evidence="3" type="ORF">UFOPK2342_00020</name>
    <name evidence="4" type="ORF">UFOPK2423_00375</name>
    <name evidence="5" type="ORF">UFOPK3266_01148</name>
</gene>
<dbReference type="AlphaFoldDB" id="A0A6J6NTH5"/>
<evidence type="ECO:0000256" key="1">
    <source>
        <dbReference type="ARBA" id="ARBA00023098"/>
    </source>
</evidence>
<keyword evidence="2" id="KW-0456">Lyase</keyword>
<evidence type="ECO:0000256" key="2">
    <source>
        <dbReference type="ARBA" id="ARBA00023239"/>
    </source>
</evidence>
<evidence type="ECO:0000313" key="3">
    <source>
        <dbReference type="EMBL" id="CAB4664098.1"/>
    </source>
</evidence>
<dbReference type="SUPFAM" id="SSF52096">
    <property type="entry name" value="ClpP/crotonase"/>
    <property type="match status" value="1"/>
</dbReference>
<accession>A0A6J6NTH5</accession>
<dbReference type="PANTHER" id="PTHR11941">
    <property type="entry name" value="ENOYL-COA HYDRATASE-RELATED"/>
    <property type="match status" value="1"/>
</dbReference>
<dbReference type="PANTHER" id="PTHR11941:SF169">
    <property type="entry name" value="(7AS)-7A-METHYL-1,5-DIOXO-2,3,5,6,7,7A-HEXAHYDRO-1H-INDENE-CARBOXYL-COA HYDROLASE"/>
    <property type="match status" value="1"/>
</dbReference>
<evidence type="ECO:0000313" key="4">
    <source>
        <dbReference type="EMBL" id="CAB4688028.1"/>
    </source>
</evidence>
<dbReference type="EMBL" id="CAFBAA010000031">
    <property type="protein sequence ID" value="CAB4844528.1"/>
    <property type="molecule type" value="Genomic_DNA"/>
</dbReference>
<organism evidence="4">
    <name type="scientific">freshwater metagenome</name>
    <dbReference type="NCBI Taxonomy" id="449393"/>
    <lineage>
        <taxon>unclassified sequences</taxon>
        <taxon>metagenomes</taxon>
        <taxon>ecological metagenomes</taxon>
    </lineage>
</organism>
<reference evidence="4" key="1">
    <citation type="submission" date="2020-05" db="EMBL/GenBank/DDBJ databases">
        <authorList>
            <person name="Chiriac C."/>
            <person name="Salcher M."/>
            <person name="Ghai R."/>
            <person name="Kavagutti S V."/>
        </authorList>
    </citation>
    <scope>NUCLEOTIDE SEQUENCE</scope>
</reference>
<dbReference type="InterPro" id="IPR029045">
    <property type="entry name" value="ClpP/crotonase-like_dom_sf"/>
</dbReference>
<dbReference type="CDD" id="cd06558">
    <property type="entry name" value="crotonase-like"/>
    <property type="match status" value="1"/>
</dbReference>
<name>A0A6J6NTH5_9ZZZZ</name>
<proteinExistence type="predicted"/>
<sequence length="245" mass="27060">MITVERSGARVDIILNAPERLNAQTEETWIELARIGRDLDPRTRVVVLRAEGPSFSAGMDKRVFTGEANPNLREMLEGTNEEMQDRIATFQEAFRWWHECDAITIAQVQGHAIGAGFQLALACDQRILADDAKFAMKEISLGLVPDLTGTYSLMQLVGYSRALDICSTGRSVEAAEAVQIGMALKAVPVADLAAAVDSYVESLMAMQEPTLRAVKRLHNQVRTRDKQFVAERREQTALLRGMLGG</sequence>
<dbReference type="GO" id="GO:0016829">
    <property type="term" value="F:lyase activity"/>
    <property type="evidence" value="ECO:0007669"/>
    <property type="project" value="UniProtKB-KW"/>
</dbReference>
<dbReference type="Pfam" id="PF00378">
    <property type="entry name" value="ECH_1"/>
    <property type="match status" value="1"/>
</dbReference>
<dbReference type="GO" id="GO:0006635">
    <property type="term" value="P:fatty acid beta-oxidation"/>
    <property type="evidence" value="ECO:0007669"/>
    <property type="project" value="TreeGrafter"/>
</dbReference>
<protein>
    <submittedName>
        <fullName evidence="4">Unannotated protein</fullName>
    </submittedName>
</protein>
<dbReference type="EMBL" id="CAEZXB010000001">
    <property type="protein sequence ID" value="CAB4664098.1"/>
    <property type="molecule type" value="Genomic_DNA"/>
</dbReference>
<dbReference type="InterPro" id="IPR001753">
    <property type="entry name" value="Enoyl-CoA_hydra/iso"/>
</dbReference>
<dbReference type="EMBL" id="CAEZXN010000005">
    <property type="protein sequence ID" value="CAB4688028.1"/>
    <property type="molecule type" value="Genomic_DNA"/>
</dbReference>